<dbReference type="AlphaFoldDB" id="A0A4Q0SU53"/>
<comment type="caution">
    <text evidence="6">The sequence shown here is derived from an EMBL/GenBank/DDBJ whole genome shotgun (WGS) entry which is preliminary data.</text>
</comment>
<dbReference type="PANTHER" id="PTHR32303">
    <property type="entry name" value="QUINOPROTEIN ALCOHOL DEHYDROGENASE (CYTOCHROME C)"/>
    <property type="match status" value="1"/>
</dbReference>
<keyword evidence="3" id="KW-0560">Oxidoreductase</keyword>
<dbReference type="Proteomes" id="UP000289437">
    <property type="component" value="Unassembled WGS sequence"/>
</dbReference>
<accession>A0A4Q0SU53</accession>
<evidence type="ECO:0000313" key="7">
    <source>
        <dbReference type="Proteomes" id="UP000289437"/>
    </source>
</evidence>
<reference evidence="6 7" key="1">
    <citation type="submission" date="2018-11" db="EMBL/GenBank/DDBJ databases">
        <authorList>
            <person name="Mardanov A.V."/>
            <person name="Ravin N.V."/>
            <person name="Dedysh S.N."/>
        </authorList>
    </citation>
    <scope>NUCLEOTIDE SEQUENCE [LARGE SCALE GENOMIC DNA]</scope>
    <source>
        <strain evidence="6 7">AF10</strain>
    </source>
</reference>
<evidence type="ECO:0000256" key="2">
    <source>
        <dbReference type="ARBA" id="ARBA00008156"/>
    </source>
</evidence>
<keyword evidence="4" id="KW-0732">Signal</keyword>
<dbReference type="InterPro" id="IPR030939">
    <property type="entry name" value="Acido_non_PQQ"/>
</dbReference>
<keyword evidence="7" id="KW-1185">Reference proteome</keyword>
<proteinExistence type="inferred from homology"/>
<dbReference type="InterPro" id="IPR018391">
    <property type="entry name" value="PQQ_b-propeller_rpt"/>
</dbReference>
<dbReference type="SMART" id="SM00564">
    <property type="entry name" value="PQQ"/>
    <property type="match status" value="5"/>
</dbReference>
<dbReference type="InterPro" id="IPR002372">
    <property type="entry name" value="PQQ_rpt_dom"/>
</dbReference>
<dbReference type="RefSeq" id="WP_128914332.1">
    <property type="nucleotide sequence ID" value="NZ_RDSM01000003.1"/>
</dbReference>
<evidence type="ECO:0000259" key="5">
    <source>
        <dbReference type="Pfam" id="PF01011"/>
    </source>
</evidence>
<feature type="domain" description="Pyrrolo-quinoline quinone repeat" evidence="5">
    <location>
        <begin position="418"/>
        <end position="496"/>
    </location>
</feature>
<organism evidence="6 7">
    <name type="scientific">Granulicella sibirica</name>
    <dbReference type="NCBI Taxonomy" id="2479048"/>
    <lineage>
        <taxon>Bacteria</taxon>
        <taxon>Pseudomonadati</taxon>
        <taxon>Acidobacteriota</taxon>
        <taxon>Terriglobia</taxon>
        <taxon>Terriglobales</taxon>
        <taxon>Acidobacteriaceae</taxon>
        <taxon>Granulicella</taxon>
    </lineage>
</organism>
<dbReference type="SUPFAM" id="SSF50998">
    <property type="entry name" value="Quinoprotein alcohol dehydrogenase-like"/>
    <property type="match status" value="1"/>
</dbReference>
<evidence type="ECO:0000313" key="6">
    <source>
        <dbReference type="EMBL" id="RXH54563.1"/>
    </source>
</evidence>
<comment type="similarity">
    <text evidence="2">Belongs to the bacterial PQQ dehydrogenase family.</text>
</comment>
<dbReference type="NCBIfam" id="TIGR04528">
    <property type="entry name" value="acido_non_PQQ"/>
    <property type="match status" value="1"/>
</dbReference>
<feature type="signal peptide" evidence="4">
    <location>
        <begin position="1"/>
        <end position="22"/>
    </location>
</feature>
<comment type="cofactor">
    <cofactor evidence="1">
        <name>pyrroloquinoline quinone</name>
        <dbReference type="ChEBI" id="CHEBI:58442"/>
    </cofactor>
</comment>
<evidence type="ECO:0000256" key="3">
    <source>
        <dbReference type="ARBA" id="ARBA00023002"/>
    </source>
</evidence>
<name>A0A4Q0SU53_9BACT</name>
<feature type="chain" id="PRO_5020227838" evidence="4">
    <location>
        <begin position="23"/>
        <end position="527"/>
    </location>
</feature>
<protein>
    <submittedName>
        <fullName evidence="6">Glucose dehydrogenase, PQQ-dependent</fullName>
    </submittedName>
</protein>
<reference evidence="7" key="2">
    <citation type="submission" date="2019-02" db="EMBL/GenBank/DDBJ databases">
        <title>Granulicella sibirica sp. nov., a psychrotolerant acidobacterium isolated from an organic soil layer in forested tundra, West Siberia.</title>
        <authorList>
            <person name="Oshkin I.Y."/>
            <person name="Kulichevskaya I.S."/>
            <person name="Rijpstra W.I.C."/>
            <person name="Sinninghe Damste J.S."/>
            <person name="Rakitin A.L."/>
            <person name="Ravin N.V."/>
            <person name="Dedysh S.N."/>
        </authorList>
    </citation>
    <scope>NUCLEOTIDE SEQUENCE [LARGE SCALE GENOMIC DNA]</scope>
    <source>
        <strain evidence="7">AF10</strain>
    </source>
</reference>
<dbReference type="GO" id="GO:0016491">
    <property type="term" value="F:oxidoreductase activity"/>
    <property type="evidence" value="ECO:0007669"/>
    <property type="project" value="UniProtKB-KW"/>
</dbReference>
<evidence type="ECO:0000256" key="1">
    <source>
        <dbReference type="ARBA" id="ARBA00001931"/>
    </source>
</evidence>
<dbReference type="OrthoDB" id="9794322at2"/>
<dbReference type="Gene3D" id="2.140.10.10">
    <property type="entry name" value="Quinoprotein alcohol dehydrogenase-like superfamily"/>
    <property type="match status" value="1"/>
</dbReference>
<dbReference type="Pfam" id="PF01011">
    <property type="entry name" value="PQQ"/>
    <property type="match status" value="2"/>
</dbReference>
<dbReference type="InterPro" id="IPR011047">
    <property type="entry name" value="Quinoprotein_ADH-like_sf"/>
</dbReference>
<sequence length="527" mass="56903">MTRLMKSLMLMLVVMAAGRVWAQDLEAAELLHPSTSWPGYHGDYTGQRHSPLTQITPGNVGTLGLAWAFQTNQAALIKASPLMVDGVIYFTVPDNVWAVDARTGHMLWKYTYPPNPGLHIGNRGVGMYKGTIMFLTPDCHLIALDARNGKVLWETVVADVKKGYWTTEAPLIVGNHVLVGVSGDSDNIQLFLKAIDADTGKEQWRWDASPPAGTPHETTGGATWMTGTYDPVLKLIYWGTGNPTPVLNGEVRPGDNLYTCSIVALDPETGKLVWAFQPSPHDTHDWDAVETPVLVDGDFHGKPTKMLMQSSRNGYFFVLDRTNGKALLTTPFGPVNWAKGIDAKGQPIPDPAKEPAPDGRLIAPDEGGMTNYRSPSFDKKTGLFLVDSHPSWSVYFTKPADGTYGWAGADYGVWGKAELDAIDYQTGKIKWSHFLGKNGAGAGVLTTESGVAFTGDAYGNVLALETATGKTLWHAAPGPQMQSSPASYALDGKQYVLTSSGSVLFAWALPEVTEIAKSAGHKGKAAR</sequence>
<evidence type="ECO:0000256" key="4">
    <source>
        <dbReference type="SAM" id="SignalP"/>
    </source>
</evidence>
<feature type="domain" description="Pyrrolo-quinoline quinone repeat" evidence="5">
    <location>
        <begin position="37"/>
        <end position="335"/>
    </location>
</feature>
<dbReference type="EMBL" id="RDSM01000003">
    <property type="protein sequence ID" value="RXH54563.1"/>
    <property type="molecule type" value="Genomic_DNA"/>
</dbReference>
<gene>
    <name evidence="6" type="ORF">GRAN_3667</name>
</gene>